<dbReference type="SUPFAM" id="SSF53474">
    <property type="entry name" value="alpha/beta-Hydrolases"/>
    <property type="match status" value="1"/>
</dbReference>
<dbReference type="PANTHER" id="PTHR43433:SF5">
    <property type="entry name" value="AB HYDROLASE-1 DOMAIN-CONTAINING PROTEIN"/>
    <property type="match status" value="1"/>
</dbReference>
<keyword evidence="3" id="KW-1185">Reference proteome</keyword>
<accession>A0A0L0VE80</accession>
<proteinExistence type="predicted"/>
<dbReference type="InterPro" id="IPR029058">
    <property type="entry name" value="AB_hydrolase_fold"/>
</dbReference>
<dbReference type="Gene3D" id="3.40.50.1820">
    <property type="entry name" value="alpha/beta hydrolase"/>
    <property type="match status" value="1"/>
</dbReference>
<evidence type="ECO:0000313" key="3">
    <source>
        <dbReference type="Proteomes" id="UP000054564"/>
    </source>
</evidence>
<gene>
    <name evidence="2" type="ORF">PSTG_09133</name>
</gene>
<comment type="caution">
    <text evidence="2">The sequence shown here is derived from an EMBL/GenBank/DDBJ whole genome shotgun (WGS) entry which is preliminary data.</text>
</comment>
<dbReference type="InterPro" id="IPR000073">
    <property type="entry name" value="AB_hydrolase_1"/>
</dbReference>
<protein>
    <recommendedName>
        <fullName evidence="1">AB hydrolase-1 domain-containing protein</fullName>
    </recommendedName>
</protein>
<dbReference type="Pfam" id="PF00561">
    <property type="entry name" value="Abhydrolase_1"/>
    <property type="match status" value="1"/>
</dbReference>
<dbReference type="PANTHER" id="PTHR43433">
    <property type="entry name" value="HYDROLASE, ALPHA/BETA FOLD FAMILY PROTEIN"/>
    <property type="match status" value="1"/>
</dbReference>
<feature type="domain" description="AB hydrolase-1" evidence="1">
    <location>
        <begin position="50"/>
        <end position="293"/>
    </location>
</feature>
<evidence type="ECO:0000259" key="1">
    <source>
        <dbReference type="Pfam" id="PF00561"/>
    </source>
</evidence>
<dbReference type="InterPro" id="IPR050471">
    <property type="entry name" value="AB_hydrolase"/>
</dbReference>
<name>A0A0L0VE80_9BASI</name>
<evidence type="ECO:0000313" key="2">
    <source>
        <dbReference type="EMBL" id="KNE97585.1"/>
    </source>
</evidence>
<dbReference type="Proteomes" id="UP000054564">
    <property type="component" value="Unassembled WGS sequence"/>
</dbReference>
<dbReference type="AlphaFoldDB" id="A0A0L0VE80"/>
<organism evidence="2 3">
    <name type="scientific">Puccinia striiformis f. sp. tritici PST-78</name>
    <dbReference type="NCBI Taxonomy" id="1165861"/>
    <lineage>
        <taxon>Eukaryota</taxon>
        <taxon>Fungi</taxon>
        <taxon>Dikarya</taxon>
        <taxon>Basidiomycota</taxon>
        <taxon>Pucciniomycotina</taxon>
        <taxon>Pucciniomycetes</taxon>
        <taxon>Pucciniales</taxon>
        <taxon>Pucciniaceae</taxon>
        <taxon>Puccinia</taxon>
    </lineage>
</organism>
<reference evidence="3" key="1">
    <citation type="submission" date="2014-03" db="EMBL/GenBank/DDBJ databases">
        <title>The Genome Sequence of Puccinia striiformis f. sp. tritici PST-78.</title>
        <authorList>
            <consortium name="The Broad Institute Genome Sequencing Platform"/>
            <person name="Cuomo C."/>
            <person name="Hulbert S."/>
            <person name="Chen X."/>
            <person name="Walker B."/>
            <person name="Young S.K."/>
            <person name="Zeng Q."/>
            <person name="Gargeya S."/>
            <person name="Fitzgerald M."/>
            <person name="Haas B."/>
            <person name="Abouelleil A."/>
            <person name="Alvarado L."/>
            <person name="Arachchi H.M."/>
            <person name="Berlin A.M."/>
            <person name="Chapman S.B."/>
            <person name="Goldberg J."/>
            <person name="Griggs A."/>
            <person name="Gujja S."/>
            <person name="Hansen M."/>
            <person name="Howarth C."/>
            <person name="Imamovic A."/>
            <person name="Larimer J."/>
            <person name="McCowan C."/>
            <person name="Montmayeur A."/>
            <person name="Murphy C."/>
            <person name="Neiman D."/>
            <person name="Pearson M."/>
            <person name="Priest M."/>
            <person name="Roberts A."/>
            <person name="Saif S."/>
            <person name="Shea T."/>
            <person name="Sisk P."/>
            <person name="Sykes S."/>
            <person name="Wortman J."/>
            <person name="Nusbaum C."/>
            <person name="Birren B."/>
        </authorList>
    </citation>
    <scope>NUCLEOTIDE SEQUENCE [LARGE SCALE GENOMIC DNA]</scope>
    <source>
        <strain evidence="3">race PST-78</strain>
    </source>
</reference>
<dbReference type="STRING" id="1165861.A0A0L0VE80"/>
<dbReference type="OrthoDB" id="19657at2759"/>
<sequence length="328" mass="36104">MTAEVPTLTTILDSVTCAQKGLCPVGGARARNSRQLYYEVHGDLAATQKMVLITGVNGTCGVWSAEVHHFGTKPDHAVLVFDNRGVGNSDCGKYEPYKSSEMAMDTLDLLNFLKWDQDRSIHIFGVSLGGMISQELALLIPSRIKSLTLISTRCGNVWDLPSMKILNFIFRSGAIAMTREESLDMIMDILFPVSHLNKPTTKGKTEQDDLREYLSTLPFQVRPAGIFGQICAATGHYCSDPKLESIGRTVSPGKIAVVLGDRDELVYSLRSLQLHDRLPGSELVVFKDGGHALNCQFTEEVLNVMERIMMEGNRAFSSESSAKLIESL</sequence>
<dbReference type="EMBL" id="AJIL01000066">
    <property type="protein sequence ID" value="KNE97585.1"/>
    <property type="molecule type" value="Genomic_DNA"/>
</dbReference>